<proteinExistence type="predicted"/>
<sequence length="206" mass="22969">MGTPTVTLNGRAGVRASIALCFMNQQARSAGVILGSCHHHHHHPHRHHRPVSQTFDLLPTTKPNCPRVHTPVRLSLRIRRALGGSIIGVRACIWASINFPAATTITTTANDIRFLPGALMIAMVEKAVAHFSSLATLHSLPPPFRRPAPPATAFLHKKARERQLIFEPRFASSLLCRSRHTHTHTGFIMLLQKEMQEEEEAEEEEE</sequence>
<organism evidence="3">
    <name type="scientific">Taenia asiatica</name>
    <name type="common">Asian tapeworm</name>
    <dbReference type="NCBI Taxonomy" id="60517"/>
    <lineage>
        <taxon>Eukaryota</taxon>
        <taxon>Metazoa</taxon>
        <taxon>Spiralia</taxon>
        <taxon>Lophotrochozoa</taxon>
        <taxon>Platyhelminthes</taxon>
        <taxon>Cestoda</taxon>
        <taxon>Eucestoda</taxon>
        <taxon>Cyclophyllidea</taxon>
        <taxon>Taeniidae</taxon>
        <taxon>Taenia</taxon>
    </lineage>
</organism>
<protein>
    <submittedName>
        <fullName evidence="1 3">Uncharacterized protein</fullName>
    </submittedName>
</protein>
<reference evidence="3" key="1">
    <citation type="submission" date="2016-04" db="UniProtKB">
        <authorList>
            <consortium name="WormBaseParasite"/>
        </authorList>
    </citation>
    <scope>IDENTIFICATION</scope>
</reference>
<evidence type="ECO:0000313" key="1">
    <source>
        <dbReference type="EMBL" id="VDK39256.1"/>
    </source>
</evidence>
<accession>A0A158R9X0</accession>
<keyword evidence="2" id="KW-1185">Reference proteome</keyword>
<evidence type="ECO:0000313" key="2">
    <source>
        <dbReference type="Proteomes" id="UP000282613"/>
    </source>
</evidence>
<evidence type="ECO:0000313" key="3">
    <source>
        <dbReference type="WBParaSite" id="TASK_0000792201-mRNA-1"/>
    </source>
</evidence>
<dbReference type="WBParaSite" id="TASK_0000792201-mRNA-1">
    <property type="protein sequence ID" value="TASK_0000792201-mRNA-1"/>
    <property type="gene ID" value="TASK_0000792201"/>
</dbReference>
<dbReference type="AlphaFoldDB" id="A0A158R9X0"/>
<name>A0A158R9X0_TAEAS</name>
<dbReference type="EMBL" id="UYRS01018699">
    <property type="protein sequence ID" value="VDK39256.1"/>
    <property type="molecule type" value="Genomic_DNA"/>
</dbReference>
<dbReference type="Proteomes" id="UP000282613">
    <property type="component" value="Unassembled WGS sequence"/>
</dbReference>
<gene>
    <name evidence="1" type="ORF">TASK_LOCUS7923</name>
</gene>
<reference evidence="1 2" key="2">
    <citation type="submission" date="2018-11" db="EMBL/GenBank/DDBJ databases">
        <authorList>
            <consortium name="Pathogen Informatics"/>
        </authorList>
    </citation>
    <scope>NUCLEOTIDE SEQUENCE [LARGE SCALE GENOMIC DNA]</scope>
</reference>